<dbReference type="Proteomes" id="UP000831921">
    <property type="component" value="Chromosome"/>
</dbReference>
<dbReference type="SUPFAM" id="SSF51391">
    <property type="entry name" value="Thiamin phosphate synthase"/>
    <property type="match status" value="1"/>
</dbReference>
<keyword evidence="3" id="KW-1185">Reference proteome</keyword>
<evidence type="ECO:0000313" key="2">
    <source>
        <dbReference type="EMBL" id="UUR07309.1"/>
    </source>
</evidence>
<name>A0ABY5MV56_9SPHN</name>
<sequence>MTDERMGDALGAAIARAAAAGAGVIVRHHASSVAERRSIAREVIASGALLGVSRDSELAAELGAALVHNPSGDPGDLPFSLSVHDETQAREAAHREPALVFVSPLFATRSHAGAPALGESSARRLALMSGRPAYALGGITLERGEELVKNGWAGWAGIDPWL</sequence>
<evidence type="ECO:0000259" key="1">
    <source>
        <dbReference type="Pfam" id="PF02581"/>
    </source>
</evidence>
<dbReference type="InterPro" id="IPR036206">
    <property type="entry name" value="ThiamineP_synth_sf"/>
</dbReference>
<dbReference type="CDD" id="cd00564">
    <property type="entry name" value="TMP_TenI"/>
    <property type="match status" value="1"/>
</dbReference>
<organism evidence="2 3">
    <name type="scientific">Sphingomonas glaciei</name>
    <dbReference type="NCBI Taxonomy" id="2938948"/>
    <lineage>
        <taxon>Bacteria</taxon>
        <taxon>Pseudomonadati</taxon>
        <taxon>Pseudomonadota</taxon>
        <taxon>Alphaproteobacteria</taxon>
        <taxon>Sphingomonadales</taxon>
        <taxon>Sphingomonadaceae</taxon>
        <taxon>Sphingomonas</taxon>
    </lineage>
</organism>
<reference evidence="2 3" key="1">
    <citation type="submission" date="2022-05" db="EMBL/GenBank/DDBJ databases">
        <title>S8-45 Sphingomonas ultraviolaceadurans.</title>
        <authorList>
            <person name="Liu Y."/>
        </authorList>
    </citation>
    <scope>NUCLEOTIDE SEQUENCE [LARGE SCALE GENOMIC DNA]</scope>
    <source>
        <strain evidence="2 3">S8-45</strain>
    </source>
</reference>
<accession>A0ABY5MV56</accession>
<gene>
    <name evidence="2" type="ORF">M1K48_10190</name>
</gene>
<protein>
    <submittedName>
        <fullName evidence="2">Thiamine phosphate synthase</fullName>
    </submittedName>
</protein>
<dbReference type="InterPro" id="IPR013785">
    <property type="entry name" value="Aldolase_TIM"/>
</dbReference>
<dbReference type="InterPro" id="IPR022998">
    <property type="entry name" value="ThiamineP_synth_TenI"/>
</dbReference>
<evidence type="ECO:0000313" key="3">
    <source>
        <dbReference type="Proteomes" id="UP000831921"/>
    </source>
</evidence>
<proteinExistence type="predicted"/>
<dbReference type="EMBL" id="CP097253">
    <property type="protein sequence ID" value="UUR07309.1"/>
    <property type="molecule type" value="Genomic_DNA"/>
</dbReference>
<dbReference type="Pfam" id="PF02581">
    <property type="entry name" value="TMP-TENI"/>
    <property type="match status" value="1"/>
</dbReference>
<dbReference type="Gene3D" id="3.20.20.70">
    <property type="entry name" value="Aldolase class I"/>
    <property type="match status" value="1"/>
</dbReference>
<dbReference type="RefSeq" id="WP_249454953.1">
    <property type="nucleotide sequence ID" value="NZ_CP097253.1"/>
</dbReference>
<feature type="domain" description="Thiamine phosphate synthase/TenI" evidence="1">
    <location>
        <begin position="8"/>
        <end position="158"/>
    </location>
</feature>